<dbReference type="OrthoDB" id="4850648at2759"/>
<dbReference type="AlphaFoldDB" id="A0A164PA94"/>
<protein>
    <recommendedName>
        <fullName evidence="3">HNH domain-containing protein</fullName>
    </recommendedName>
</protein>
<reference evidence="1 2" key="1">
    <citation type="journal article" date="2016" name="Mol. Biol. Evol.">
        <title>Comparative Genomics of Early-Diverging Mushroom-Forming Fungi Provides Insights into the Origins of Lignocellulose Decay Capabilities.</title>
        <authorList>
            <person name="Nagy L.G."/>
            <person name="Riley R."/>
            <person name="Tritt A."/>
            <person name="Adam C."/>
            <person name="Daum C."/>
            <person name="Floudas D."/>
            <person name="Sun H."/>
            <person name="Yadav J.S."/>
            <person name="Pangilinan J."/>
            <person name="Larsson K.H."/>
            <person name="Matsuura K."/>
            <person name="Barry K."/>
            <person name="Labutti K."/>
            <person name="Kuo R."/>
            <person name="Ohm R.A."/>
            <person name="Bhattacharya S.S."/>
            <person name="Shirouzu T."/>
            <person name="Yoshinaga Y."/>
            <person name="Martin F.M."/>
            <person name="Grigoriev I.V."/>
            <person name="Hibbett D.S."/>
        </authorList>
    </citation>
    <scope>NUCLEOTIDE SEQUENCE [LARGE SCALE GENOMIC DNA]</scope>
    <source>
        <strain evidence="1 2">HHB9708</strain>
    </source>
</reference>
<dbReference type="Proteomes" id="UP000076722">
    <property type="component" value="Unassembled WGS sequence"/>
</dbReference>
<keyword evidence="2" id="KW-1185">Reference proteome</keyword>
<dbReference type="EMBL" id="KV419436">
    <property type="protein sequence ID" value="KZS88521.1"/>
    <property type="molecule type" value="Genomic_DNA"/>
</dbReference>
<accession>A0A164PA94</accession>
<name>A0A164PA94_9AGAM</name>
<gene>
    <name evidence="1" type="ORF">SISNIDRAFT_470132</name>
</gene>
<dbReference type="PANTHER" id="PTHR37827:SF1">
    <property type="entry name" value="HNH DOMAIN-CONTAINING PROTEIN"/>
    <property type="match status" value="1"/>
</dbReference>
<evidence type="ECO:0000313" key="2">
    <source>
        <dbReference type="Proteomes" id="UP000076722"/>
    </source>
</evidence>
<dbReference type="STRING" id="1314777.A0A164PA94"/>
<evidence type="ECO:0008006" key="3">
    <source>
        <dbReference type="Google" id="ProtNLM"/>
    </source>
</evidence>
<organism evidence="1 2">
    <name type="scientific">Sistotremastrum niveocremeum HHB9708</name>
    <dbReference type="NCBI Taxonomy" id="1314777"/>
    <lineage>
        <taxon>Eukaryota</taxon>
        <taxon>Fungi</taxon>
        <taxon>Dikarya</taxon>
        <taxon>Basidiomycota</taxon>
        <taxon>Agaricomycotina</taxon>
        <taxon>Agaricomycetes</taxon>
        <taxon>Sistotremastrales</taxon>
        <taxon>Sistotremastraceae</taxon>
        <taxon>Sertulicium</taxon>
        <taxon>Sertulicium niveocremeum</taxon>
    </lineage>
</organism>
<evidence type="ECO:0000313" key="1">
    <source>
        <dbReference type="EMBL" id="KZS88521.1"/>
    </source>
</evidence>
<dbReference type="PANTHER" id="PTHR37827">
    <property type="entry name" value="TUDOR DOMAIN-CONTAINING PROTEIN"/>
    <property type="match status" value="1"/>
</dbReference>
<proteinExistence type="predicted"/>
<sequence>MDLFQDCLAQRLLTLDLKQTSASDAASNDDLVDFAQYLTSEIWPALPPSIHSLSHETPIAEDDIPDIPLDSLPLSVFDSLVSYGYINPNHDDSAQDFVRHVLKAYIPQACAPPPVWTSTRTKECEICEREIKLTYHHLIPKSTHEKVKKRGWHPEDQLGSVAWLCRPCHNVVHHGSSGEELARYYYTVEKLLERPDIEKWRRYAAKQR</sequence>